<reference evidence="8 9" key="1">
    <citation type="submission" date="2014-04" db="EMBL/GenBank/DDBJ databases">
        <title>Genome evolution of avian class.</title>
        <authorList>
            <person name="Zhang G."/>
            <person name="Li C."/>
        </authorList>
    </citation>
    <scope>NUCLEOTIDE SEQUENCE [LARGE SCALE GENOMIC DNA]</scope>
    <source>
        <strain evidence="8">BGI_N324</strain>
    </source>
</reference>
<dbReference type="Pfam" id="PF00050">
    <property type="entry name" value="Kazal_1"/>
    <property type="match status" value="6"/>
</dbReference>
<dbReference type="Gene3D" id="3.30.60.30">
    <property type="match status" value="6"/>
</dbReference>
<evidence type="ECO:0000256" key="2">
    <source>
        <dbReference type="ARBA" id="ARBA00022525"/>
    </source>
</evidence>
<evidence type="ECO:0000256" key="6">
    <source>
        <dbReference type="ARBA" id="ARBA00023180"/>
    </source>
</evidence>
<protein>
    <submittedName>
        <fullName evidence="8">Ovoinhibitor</fullName>
    </submittedName>
</protein>
<accession>A0A091KJ46</accession>
<feature type="domain" description="Kazal-like" evidence="7">
    <location>
        <begin position="129"/>
        <end position="194"/>
    </location>
</feature>
<proteinExistence type="predicted"/>
<dbReference type="SUPFAM" id="SSF100895">
    <property type="entry name" value="Kazal-type serine protease inhibitors"/>
    <property type="match status" value="6"/>
</dbReference>
<dbReference type="EMBL" id="KK742343">
    <property type="protein sequence ID" value="KFP39170.1"/>
    <property type="molecule type" value="Genomic_DNA"/>
</dbReference>
<keyword evidence="9" id="KW-1185">Reference proteome</keyword>
<dbReference type="PANTHER" id="PTHR21312:SF28">
    <property type="entry name" value="OVOINHIBITOR-RELATED"/>
    <property type="match status" value="1"/>
</dbReference>
<feature type="non-terminal residue" evidence="8">
    <location>
        <position position="1"/>
    </location>
</feature>
<name>A0A091KJ46_9AVES</name>
<evidence type="ECO:0000259" key="7">
    <source>
        <dbReference type="PROSITE" id="PS51465"/>
    </source>
</evidence>
<dbReference type="Proteomes" id="UP000053330">
    <property type="component" value="Unassembled WGS sequence"/>
</dbReference>
<evidence type="ECO:0000256" key="4">
    <source>
        <dbReference type="ARBA" id="ARBA00022900"/>
    </source>
</evidence>
<dbReference type="GO" id="GO:0005576">
    <property type="term" value="C:extracellular region"/>
    <property type="evidence" value="ECO:0007669"/>
    <property type="project" value="UniProtKB-SubCell"/>
</dbReference>
<evidence type="ECO:0000256" key="5">
    <source>
        <dbReference type="ARBA" id="ARBA00023157"/>
    </source>
</evidence>
<keyword evidence="3" id="KW-0646">Protease inhibitor</keyword>
<keyword evidence="6" id="KW-0325">Glycoprotein</keyword>
<dbReference type="CDD" id="cd01327">
    <property type="entry name" value="KAZAL_PSTI"/>
    <property type="match status" value="1"/>
</dbReference>
<comment type="subcellular location">
    <subcellularLocation>
        <location evidence="1">Secreted</location>
    </subcellularLocation>
</comment>
<dbReference type="InterPro" id="IPR036058">
    <property type="entry name" value="Kazal_dom_sf"/>
</dbReference>
<evidence type="ECO:0000256" key="1">
    <source>
        <dbReference type="ARBA" id="ARBA00004613"/>
    </source>
</evidence>
<dbReference type="PANTHER" id="PTHR21312">
    <property type="entry name" value="SERINE PROTEASE INHIBITOR"/>
    <property type="match status" value="1"/>
</dbReference>
<dbReference type="GO" id="GO:0004867">
    <property type="term" value="F:serine-type endopeptidase inhibitor activity"/>
    <property type="evidence" value="ECO:0007669"/>
    <property type="project" value="UniProtKB-KW"/>
</dbReference>
<feature type="domain" description="Kazal-like" evidence="7">
    <location>
        <begin position="1"/>
        <end position="63"/>
    </location>
</feature>
<keyword evidence="5" id="KW-1015">Disulfide bond</keyword>
<feature type="domain" description="Kazal-like" evidence="7">
    <location>
        <begin position="195"/>
        <end position="260"/>
    </location>
</feature>
<dbReference type="AlphaFoldDB" id="A0A091KJ46"/>
<feature type="domain" description="Kazal-like" evidence="7">
    <location>
        <begin position="326"/>
        <end position="391"/>
    </location>
</feature>
<organism evidence="8 9">
    <name type="scientific">Chlamydotis macqueenii</name>
    <name type="common">Macqueen's bustard</name>
    <dbReference type="NCBI Taxonomy" id="187382"/>
    <lineage>
        <taxon>Eukaryota</taxon>
        <taxon>Metazoa</taxon>
        <taxon>Chordata</taxon>
        <taxon>Craniata</taxon>
        <taxon>Vertebrata</taxon>
        <taxon>Euteleostomi</taxon>
        <taxon>Archelosauria</taxon>
        <taxon>Archosauria</taxon>
        <taxon>Dinosauria</taxon>
        <taxon>Saurischia</taxon>
        <taxon>Theropoda</taxon>
        <taxon>Coelurosauria</taxon>
        <taxon>Aves</taxon>
        <taxon>Neognathae</taxon>
        <taxon>Neoaves</taxon>
        <taxon>Otidimorphae</taxon>
        <taxon>Otidiformes</taxon>
        <taxon>Otididae</taxon>
        <taxon>Chlamydotis</taxon>
    </lineage>
</organism>
<dbReference type="PROSITE" id="PS51465">
    <property type="entry name" value="KAZAL_2"/>
    <property type="match status" value="6"/>
</dbReference>
<dbReference type="PROSITE" id="PS00282">
    <property type="entry name" value="KAZAL_1"/>
    <property type="match status" value="4"/>
</dbReference>
<evidence type="ECO:0000313" key="8">
    <source>
        <dbReference type="EMBL" id="KFP39170.1"/>
    </source>
</evidence>
<feature type="non-terminal residue" evidence="8">
    <location>
        <position position="395"/>
    </location>
</feature>
<dbReference type="InterPro" id="IPR002350">
    <property type="entry name" value="Kazal_dom"/>
</dbReference>
<evidence type="ECO:0000313" key="9">
    <source>
        <dbReference type="Proteomes" id="UP000053330"/>
    </source>
</evidence>
<feature type="domain" description="Kazal-like" evidence="7">
    <location>
        <begin position="261"/>
        <end position="325"/>
    </location>
</feature>
<keyword evidence="2" id="KW-0964">Secreted</keyword>
<evidence type="ECO:0000256" key="3">
    <source>
        <dbReference type="ARBA" id="ARBA00022690"/>
    </source>
</evidence>
<sequence length="395" mass="43448">QVDCSQYSSGIGKDGTAWVACPRNLRPVCGTDGTTYSNECGICHHNKEHRDSVEKAHDGECEPKSIVIDCSRYRKAEIDGHVLVACPRILKPVCGSDSFTYDNECGICAYNAEHNTTISKIYDGECKQEIVTTDCSKYPTATSEDGEVLVSCPRILSPVCGTDGITYDNECGICAHNGKHRTHVSKKHNGKCRQETSEIDCSKYQRIMIKGAEAYVRCPRILLPVCGTDGFTYDNECGICAHNLEHGTHVKKSREGRCKEESTPVDCSTYLSNTKSGEAIAACPFILREICGTDGVTYSNDCALCAHNIEFGTNVAKKHDGRCIEEVPHLNCSQYPTSMLKDGRQLMACTMIYNPVCGTDGVTYASECMLCAHNLEHRTNIGKRRSGRCEEDITK</sequence>
<gene>
    <name evidence="8" type="ORF">N324_03216</name>
</gene>
<feature type="domain" description="Kazal-like" evidence="7">
    <location>
        <begin position="64"/>
        <end position="128"/>
    </location>
</feature>
<keyword evidence="4" id="KW-0722">Serine protease inhibitor</keyword>
<dbReference type="SMART" id="SM00280">
    <property type="entry name" value="KAZAL"/>
    <property type="match status" value="6"/>
</dbReference>
<dbReference type="FunFam" id="3.30.60.30:FF:000036">
    <property type="entry name" value="Ovomucoid"/>
    <property type="match status" value="6"/>
</dbReference>